<dbReference type="InterPro" id="IPR057684">
    <property type="entry name" value="DUF7924"/>
</dbReference>
<proteinExistence type="predicted"/>
<comment type="caution">
    <text evidence="2">The sequence shown here is derived from an EMBL/GenBank/DDBJ whole genome shotgun (WGS) entry which is preliminary data.</text>
</comment>
<dbReference type="Pfam" id="PF25545">
    <property type="entry name" value="DUF7924"/>
    <property type="match status" value="1"/>
</dbReference>
<reference evidence="2 3" key="1">
    <citation type="submission" date="2024-07" db="EMBL/GenBank/DDBJ databases">
        <title>Section-level genome sequencing and comparative genomics of Aspergillus sections Usti and Cavernicolus.</title>
        <authorList>
            <consortium name="Lawrence Berkeley National Laboratory"/>
            <person name="Nybo J.L."/>
            <person name="Vesth T.C."/>
            <person name="Theobald S."/>
            <person name="Frisvad J.C."/>
            <person name="Larsen T.O."/>
            <person name="Kjaerboelling I."/>
            <person name="Rothschild-Mancinelli K."/>
            <person name="Lyhne E.K."/>
            <person name="Kogle M.E."/>
            <person name="Barry K."/>
            <person name="Clum A."/>
            <person name="Na H."/>
            <person name="Ledsgaard L."/>
            <person name="Lin J."/>
            <person name="Lipzen A."/>
            <person name="Kuo A."/>
            <person name="Riley R."/>
            <person name="Mondo S."/>
            <person name="Labutti K."/>
            <person name="Haridas S."/>
            <person name="Pangalinan J."/>
            <person name="Salamov A.A."/>
            <person name="Simmons B.A."/>
            <person name="Magnuson J.K."/>
            <person name="Chen J."/>
            <person name="Drula E."/>
            <person name="Henrissat B."/>
            <person name="Wiebenga A."/>
            <person name="Lubbers R.J."/>
            <person name="Gomes A.C."/>
            <person name="Makela M.R."/>
            <person name="Stajich J."/>
            <person name="Grigoriev I.V."/>
            <person name="Mortensen U.H."/>
            <person name="De Vries R.P."/>
            <person name="Baker S.E."/>
            <person name="Andersen M.R."/>
        </authorList>
    </citation>
    <scope>NUCLEOTIDE SEQUENCE [LARGE SCALE GENOMIC DNA]</scope>
    <source>
        <strain evidence="2 3">CBS 123904</strain>
    </source>
</reference>
<evidence type="ECO:0000313" key="2">
    <source>
        <dbReference type="EMBL" id="KAL2837180.1"/>
    </source>
</evidence>
<dbReference type="Proteomes" id="UP001610446">
    <property type="component" value="Unassembled WGS sequence"/>
</dbReference>
<keyword evidence="3" id="KW-1185">Reference proteome</keyword>
<sequence length="178" mass="19889">MFYDKFQKERTQALCEQDVGHNLLPVIEEPGFAEGVSSADEWHRGLRFDHFAPFIDQALVEPRPDRAYGPSAQTLKRKIREDLADLIRLSNRTRCITLPNFSIEVKGPDGKGKVAEQQACYNAAFGPRAMHSLRAYGKRDASAAFDGKAYTTSMTFESNSSALNLHEGHEGQAARLNM</sequence>
<accession>A0ABR4JAY2</accession>
<evidence type="ECO:0000259" key="1">
    <source>
        <dbReference type="Pfam" id="PF25545"/>
    </source>
</evidence>
<name>A0ABR4JAY2_9EURO</name>
<feature type="domain" description="DUF7924" evidence="1">
    <location>
        <begin position="41"/>
        <end position="157"/>
    </location>
</feature>
<evidence type="ECO:0000313" key="3">
    <source>
        <dbReference type="Proteomes" id="UP001610446"/>
    </source>
</evidence>
<organism evidence="2 3">
    <name type="scientific">Aspergillus pseudoustus</name>
    <dbReference type="NCBI Taxonomy" id="1810923"/>
    <lineage>
        <taxon>Eukaryota</taxon>
        <taxon>Fungi</taxon>
        <taxon>Dikarya</taxon>
        <taxon>Ascomycota</taxon>
        <taxon>Pezizomycotina</taxon>
        <taxon>Eurotiomycetes</taxon>
        <taxon>Eurotiomycetidae</taxon>
        <taxon>Eurotiales</taxon>
        <taxon>Aspergillaceae</taxon>
        <taxon>Aspergillus</taxon>
        <taxon>Aspergillus subgen. Nidulantes</taxon>
    </lineage>
</organism>
<gene>
    <name evidence="2" type="ORF">BJY01DRAFT_251599</name>
</gene>
<dbReference type="EMBL" id="JBFXLU010000165">
    <property type="protein sequence ID" value="KAL2837180.1"/>
    <property type="molecule type" value="Genomic_DNA"/>
</dbReference>
<protein>
    <recommendedName>
        <fullName evidence="1">DUF7924 domain-containing protein</fullName>
    </recommendedName>
</protein>